<proteinExistence type="inferred from homology"/>
<reference evidence="5" key="2">
    <citation type="submission" date="2024-10" db="UniProtKB">
        <authorList>
            <consortium name="EnsemblProtists"/>
        </authorList>
    </citation>
    <scope>IDENTIFICATION</scope>
</reference>
<dbReference type="PANTHER" id="PTHR20842:SF0">
    <property type="entry name" value="ALPHA-ASPARTYL DIPEPTIDASE"/>
    <property type="match status" value="1"/>
</dbReference>
<evidence type="ECO:0000256" key="2">
    <source>
        <dbReference type="ARBA" id="ARBA00022670"/>
    </source>
</evidence>
<keyword evidence="3" id="KW-0378">Hydrolase</keyword>
<dbReference type="InterPro" id="IPR029062">
    <property type="entry name" value="Class_I_gatase-like"/>
</dbReference>
<dbReference type="PANTHER" id="PTHR20842">
    <property type="entry name" value="PROTEASE S51 ALPHA-ASPARTYL DIPEPTIDASE"/>
    <property type="match status" value="1"/>
</dbReference>
<comment type="similarity">
    <text evidence="1">Belongs to the peptidase S51 family.</text>
</comment>
<dbReference type="HOGENOM" id="CLU_859013_0_0_1"/>
<dbReference type="RefSeq" id="XP_005780121.1">
    <property type="nucleotide sequence ID" value="XM_005780064.1"/>
</dbReference>
<dbReference type="GeneID" id="17273238"/>
<dbReference type="EnsemblProtists" id="EOD27692">
    <property type="protein sequence ID" value="EOD27692"/>
    <property type="gene ID" value="EMIHUDRAFT_100089"/>
</dbReference>
<keyword evidence="4" id="KW-0720">Serine protease</keyword>
<dbReference type="PaxDb" id="2903-EOD27692"/>
<dbReference type="Pfam" id="PF03575">
    <property type="entry name" value="Peptidase_S51"/>
    <property type="match status" value="1"/>
</dbReference>
<evidence type="ECO:0000256" key="4">
    <source>
        <dbReference type="ARBA" id="ARBA00022825"/>
    </source>
</evidence>
<accession>A0A0D3JW07</accession>
<dbReference type="GO" id="GO:0006508">
    <property type="term" value="P:proteolysis"/>
    <property type="evidence" value="ECO:0007669"/>
    <property type="project" value="UniProtKB-KW"/>
</dbReference>
<dbReference type="eggNOG" id="ENOG502SB9D">
    <property type="taxonomic scope" value="Eukaryota"/>
</dbReference>
<protein>
    <submittedName>
        <fullName evidence="5">Uncharacterized protein</fullName>
    </submittedName>
</protein>
<evidence type="ECO:0000256" key="1">
    <source>
        <dbReference type="ARBA" id="ARBA00006534"/>
    </source>
</evidence>
<reference evidence="6" key="1">
    <citation type="journal article" date="2013" name="Nature">
        <title>Pan genome of the phytoplankton Emiliania underpins its global distribution.</title>
        <authorList>
            <person name="Read B.A."/>
            <person name="Kegel J."/>
            <person name="Klute M.J."/>
            <person name="Kuo A."/>
            <person name="Lefebvre S.C."/>
            <person name="Maumus F."/>
            <person name="Mayer C."/>
            <person name="Miller J."/>
            <person name="Monier A."/>
            <person name="Salamov A."/>
            <person name="Young J."/>
            <person name="Aguilar M."/>
            <person name="Claverie J.M."/>
            <person name="Frickenhaus S."/>
            <person name="Gonzalez K."/>
            <person name="Herman E.K."/>
            <person name="Lin Y.C."/>
            <person name="Napier J."/>
            <person name="Ogata H."/>
            <person name="Sarno A.F."/>
            <person name="Shmutz J."/>
            <person name="Schroeder D."/>
            <person name="de Vargas C."/>
            <person name="Verret F."/>
            <person name="von Dassow P."/>
            <person name="Valentin K."/>
            <person name="Van de Peer Y."/>
            <person name="Wheeler G."/>
            <person name="Dacks J.B."/>
            <person name="Delwiche C.F."/>
            <person name="Dyhrman S.T."/>
            <person name="Glockner G."/>
            <person name="John U."/>
            <person name="Richards T."/>
            <person name="Worden A.Z."/>
            <person name="Zhang X."/>
            <person name="Grigoriev I.V."/>
            <person name="Allen A.E."/>
            <person name="Bidle K."/>
            <person name="Borodovsky M."/>
            <person name="Bowler C."/>
            <person name="Brownlee C."/>
            <person name="Cock J.M."/>
            <person name="Elias M."/>
            <person name="Gladyshev V.N."/>
            <person name="Groth M."/>
            <person name="Guda C."/>
            <person name="Hadaegh A."/>
            <person name="Iglesias-Rodriguez M.D."/>
            <person name="Jenkins J."/>
            <person name="Jones B.M."/>
            <person name="Lawson T."/>
            <person name="Leese F."/>
            <person name="Lindquist E."/>
            <person name="Lobanov A."/>
            <person name="Lomsadze A."/>
            <person name="Malik S.B."/>
            <person name="Marsh M.E."/>
            <person name="Mackinder L."/>
            <person name="Mock T."/>
            <person name="Mueller-Roeber B."/>
            <person name="Pagarete A."/>
            <person name="Parker M."/>
            <person name="Probert I."/>
            <person name="Quesneville H."/>
            <person name="Raines C."/>
            <person name="Rensing S.A."/>
            <person name="Riano-Pachon D.M."/>
            <person name="Richier S."/>
            <person name="Rokitta S."/>
            <person name="Shiraiwa Y."/>
            <person name="Soanes D.M."/>
            <person name="van der Giezen M."/>
            <person name="Wahlund T.M."/>
            <person name="Williams B."/>
            <person name="Wilson W."/>
            <person name="Wolfe G."/>
            <person name="Wurch L.L."/>
        </authorList>
    </citation>
    <scope>NUCLEOTIDE SEQUENCE</scope>
</reference>
<dbReference type="KEGG" id="ehx:EMIHUDRAFT_100089"/>
<evidence type="ECO:0000313" key="5">
    <source>
        <dbReference type="EnsemblProtists" id="EOD27692"/>
    </source>
</evidence>
<dbReference type="Gene3D" id="3.40.50.880">
    <property type="match status" value="1"/>
</dbReference>
<dbReference type="GO" id="GO:0008236">
    <property type="term" value="F:serine-type peptidase activity"/>
    <property type="evidence" value="ECO:0007669"/>
    <property type="project" value="UniProtKB-KW"/>
</dbReference>
<organism evidence="5 6">
    <name type="scientific">Emiliania huxleyi (strain CCMP1516)</name>
    <dbReference type="NCBI Taxonomy" id="280463"/>
    <lineage>
        <taxon>Eukaryota</taxon>
        <taxon>Haptista</taxon>
        <taxon>Haptophyta</taxon>
        <taxon>Prymnesiophyceae</taxon>
        <taxon>Isochrysidales</taxon>
        <taxon>Noelaerhabdaceae</taxon>
        <taxon>Emiliania</taxon>
    </lineage>
</organism>
<dbReference type="InterPro" id="IPR005320">
    <property type="entry name" value="Peptidase_S51"/>
</dbReference>
<dbReference type="SUPFAM" id="SSF52317">
    <property type="entry name" value="Class I glutamine amidotransferase-like"/>
    <property type="match status" value="1"/>
</dbReference>
<keyword evidence="6" id="KW-1185">Reference proteome</keyword>
<sequence length="324" mass="35739">MPTATNEALADEKEKSILEEHKQRFSAMKLAPDGIEPCDANGEKLVAGTRVQLFGLQARPDLNNTYGRIVTYNTERGRFGVQREEMLERKGQITFDWVDMERWAQVASAPSKPPAPPPSPHEEGWSTCATWAWAGELRRRRWADARKKARLLEAELSALIDSHVEIDCLCCARDDGERVRTSLQGASCVWVTGGNTFYLWHHMRSSGCADLVQQRVAEGVLYVGQSAGSIVAGESIETAFWKGWDDPDVVPGVEWSAETLDAMSLAPDHLFFPHYSPEFEPLVQRERVKLPPTTAVVALADAGPAYVVGDLASEASADPCASQK</sequence>
<evidence type="ECO:0000313" key="6">
    <source>
        <dbReference type="Proteomes" id="UP000013827"/>
    </source>
</evidence>
<name>A0A0D3JW07_EMIH1</name>
<keyword evidence="2" id="KW-0645">Protease</keyword>
<evidence type="ECO:0000256" key="3">
    <source>
        <dbReference type="ARBA" id="ARBA00022801"/>
    </source>
</evidence>
<dbReference type="AlphaFoldDB" id="A0A0D3JW07"/>
<dbReference type="Proteomes" id="UP000013827">
    <property type="component" value="Unassembled WGS sequence"/>
</dbReference>